<evidence type="ECO:0000256" key="3">
    <source>
        <dbReference type="ARBA" id="ARBA00012438"/>
    </source>
</evidence>
<feature type="transmembrane region" description="Helical" evidence="14">
    <location>
        <begin position="12"/>
        <end position="33"/>
    </location>
</feature>
<dbReference type="PROSITE" id="PS50109">
    <property type="entry name" value="HIS_KIN"/>
    <property type="match status" value="1"/>
</dbReference>
<evidence type="ECO:0000313" key="18">
    <source>
        <dbReference type="Proteomes" id="UP000408482"/>
    </source>
</evidence>
<keyword evidence="9" id="KW-0418">Kinase</keyword>
<evidence type="ECO:0000256" key="1">
    <source>
        <dbReference type="ARBA" id="ARBA00000085"/>
    </source>
</evidence>
<dbReference type="InterPro" id="IPR003661">
    <property type="entry name" value="HisK_dim/P_dom"/>
</dbReference>
<feature type="transmembrane region" description="Helical" evidence="14">
    <location>
        <begin position="66"/>
        <end position="89"/>
    </location>
</feature>
<dbReference type="PANTHER" id="PTHR45528">
    <property type="entry name" value="SENSOR HISTIDINE KINASE CPXA"/>
    <property type="match status" value="1"/>
</dbReference>
<dbReference type="InterPro" id="IPR004358">
    <property type="entry name" value="Sig_transdc_His_kin-like_C"/>
</dbReference>
<dbReference type="AlphaFoldDB" id="A0A564VAQ1"/>
<sequence>MKRLKILPKIFLYTFSIMVFIIIAAHLILYLLAPRIAIDYTSSVISNQSEYVLDGSIDPLQFVSQAIWQALPFSVFCCIILCAICSYFFSKSITTPIRKISSVTKQMSKMDKSAVCIVSSQDEVRELADNINQLYYRLFTTIKNLEAEKEKVKESEQAKIDFLRAASHELKTPVTALNATLENMILGVGSYCNYSTYLPECKDIVEQLATMIHEILETSKINMETTQEDSTKCNLSDLILNVCEPYKLIAATHGINLKLDIPQEYRIIIPQKQFSRAFSNIIANAVTYTPNEGSVFVCLKEHTLTVENECIPIDKQQLAHIFEPFYRPDFSRNSDSGGNGLGLYIVSTIFSSLHISYEFLPTESQKGMCFSILLPKAL</sequence>
<keyword evidence="8" id="KW-0547">Nucleotide-binding</keyword>
<dbReference type="PRINTS" id="PR00344">
    <property type="entry name" value="BCTRLSENSOR"/>
</dbReference>
<accession>A0A564VAQ1</accession>
<dbReference type="InterPro" id="IPR036890">
    <property type="entry name" value="HATPase_C_sf"/>
</dbReference>
<dbReference type="Pfam" id="PF00512">
    <property type="entry name" value="HisKA"/>
    <property type="match status" value="1"/>
</dbReference>
<comment type="subcellular location">
    <subcellularLocation>
        <location evidence="2">Cell membrane</location>
        <topology evidence="2">Multi-pass membrane protein</topology>
    </subcellularLocation>
</comment>
<keyword evidence="12" id="KW-0902">Two-component regulatory system</keyword>
<dbReference type="RefSeq" id="WP_144092063.1">
    <property type="nucleotide sequence ID" value="NZ_CABHMX010000021.1"/>
</dbReference>
<dbReference type="SMART" id="SM00388">
    <property type="entry name" value="HisKA"/>
    <property type="match status" value="1"/>
</dbReference>
<evidence type="ECO:0000256" key="6">
    <source>
        <dbReference type="ARBA" id="ARBA00022679"/>
    </source>
</evidence>
<evidence type="ECO:0000256" key="8">
    <source>
        <dbReference type="ARBA" id="ARBA00022741"/>
    </source>
</evidence>
<name>A0A564VAQ1_9FIRM</name>
<reference evidence="17 18" key="1">
    <citation type="submission" date="2019-07" db="EMBL/GenBank/DDBJ databases">
        <authorList>
            <person name="Hibberd C M."/>
            <person name="Gehrig L. J."/>
            <person name="Chang H.-W."/>
            <person name="Venkatesh S."/>
        </authorList>
    </citation>
    <scope>NUCLEOTIDE SEQUENCE [LARGE SCALE GENOMIC DNA]</scope>
    <source>
        <strain evidence="17">Blautia_luti_SSTS_Bg7063</strain>
    </source>
</reference>
<dbReference type="CDD" id="cd00082">
    <property type="entry name" value="HisKA"/>
    <property type="match status" value="1"/>
</dbReference>
<feature type="domain" description="HAMP" evidence="16">
    <location>
        <begin position="91"/>
        <end position="143"/>
    </location>
</feature>
<evidence type="ECO:0000256" key="11">
    <source>
        <dbReference type="ARBA" id="ARBA00022989"/>
    </source>
</evidence>
<dbReference type="SUPFAM" id="SSF47384">
    <property type="entry name" value="Homodimeric domain of signal transducing histidine kinase"/>
    <property type="match status" value="1"/>
</dbReference>
<dbReference type="SMART" id="SM00304">
    <property type="entry name" value="HAMP"/>
    <property type="match status" value="1"/>
</dbReference>
<dbReference type="Gene3D" id="3.30.565.10">
    <property type="entry name" value="Histidine kinase-like ATPase, C-terminal domain"/>
    <property type="match status" value="1"/>
</dbReference>
<dbReference type="PANTHER" id="PTHR45528:SF1">
    <property type="entry name" value="SENSOR HISTIDINE KINASE CPXA"/>
    <property type="match status" value="1"/>
</dbReference>
<gene>
    <name evidence="17" type="primary">phoR_10</name>
    <name evidence="17" type="ORF">RSSSTS7063_01951</name>
</gene>
<protein>
    <recommendedName>
        <fullName evidence="3">histidine kinase</fullName>
        <ecNumber evidence="3">2.7.13.3</ecNumber>
    </recommendedName>
</protein>
<dbReference type="GO" id="GO:0005524">
    <property type="term" value="F:ATP binding"/>
    <property type="evidence" value="ECO:0007669"/>
    <property type="project" value="UniProtKB-KW"/>
</dbReference>
<dbReference type="InterPro" id="IPR036097">
    <property type="entry name" value="HisK_dim/P_sf"/>
</dbReference>
<evidence type="ECO:0000256" key="9">
    <source>
        <dbReference type="ARBA" id="ARBA00022777"/>
    </source>
</evidence>
<evidence type="ECO:0000259" key="16">
    <source>
        <dbReference type="PROSITE" id="PS50885"/>
    </source>
</evidence>
<dbReference type="SUPFAM" id="SSF55874">
    <property type="entry name" value="ATPase domain of HSP90 chaperone/DNA topoisomerase II/histidine kinase"/>
    <property type="match status" value="1"/>
</dbReference>
<dbReference type="CDD" id="cd06225">
    <property type="entry name" value="HAMP"/>
    <property type="match status" value="1"/>
</dbReference>
<dbReference type="InterPro" id="IPR005467">
    <property type="entry name" value="His_kinase_dom"/>
</dbReference>
<dbReference type="GO" id="GO:0005886">
    <property type="term" value="C:plasma membrane"/>
    <property type="evidence" value="ECO:0007669"/>
    <property type="project" value="UniProtKB-SubCell"/>
</dbReference>
<keyword evidence="13 14" id="KW-0472">Membrane</keyword>
<dbReference type="Proteomes" id="UP000408482">
    <property type="component" value="Unassembled WGS sequence"/>
</dbReference>
<evidence type="ECO:0000256" key="13">
    <source>
        <dbReference type="ARBA" id="ARBA00023136"/>
    </source>
</evidence>
<dbReference type="InterPro" id="IPR003594">
    <property type="entry name" value="HATPase_dom"/>
</dbReference>
<proteinExistence type="predicted"/>
<evidence type="ECO:0000313" key="17">
    <source>
        <dbReference type="EMBL" id="VUX29521.1"/>
    </source>
</evidence>
<dbReference type="PROSITE" id="PS50885">
    <property type="entry name" value="HAMP"/>
    <property type="match status" value="1"/>
</dbReference>
<dbReference type="SMART" id="SM00387">
    <property type="entry name" value="HATPase_c"/>
    <property type="match status" value="1"/>
</dbReference>
<dbReference type="SUPFAM" id="SSF158472">
    <property type="entry name" value="HAMP domain-like"/>
    <property type="match status" value="1"/>
</dbReference>
<evidence type="ECO:0000256" key="2">
    <source>
        <dbReference type="ARBA" id="ARBA00004651"/>
    </source>
</evidence>
<dbReference type="Gene3D" id="1.10.287.130">
    <property type="match status" value="1"/>
</dbReference>
<keyword evidence="18" id="KW-1185">Reference proteome</keyword>
<evidence type="ECO:0000256" key="12">
    <source>
        <dbReference type="ARBA" id="ARBA00023012"/>
    </source>
</evidence>
<keyword evidence="10" id="KW-0067">ATP-binding</keyword>
<keyword evidence="6 17" id="KW-0808">Transferase</keyword>
<organism evidence="17 18">
    <name type="scientific">Blautia luti</name>
    <dbReference type="NCBI Taxonomy" id="89014"/>
    <lineage>
        <taxon>Bacteria</taxon>
        <taxon>Bacillati</taxon>
        <taxon>Bacillota</taxon>
        <taxon>Clostridia</taxon>
        <taxon>Lachnospirales</taxon>
        <taxon>Lachnospiraceae</taxon>
        <taxon>Blautia</taxon>
    </lineage>
</organism>
<evidence type="ECO:0000256" key="10">
    <source>
        <dbReference type="ARBA" id="ARBA00022840"/>
    </source>
</evidence>
<evidence type="ECO:0000256" key="4">
    <source>
        <dbReference type="ARBA" id="ARBA00022475"/>
    </source>
</evidence>
<evidence type="ECO:0000256" key="5">
    <source>
        <dbReference type="ARBA" id="ARBA00022553"/>
    </source>
</evidence>
<dbReference type="InterPro" id="IPR003660">
    <property type="entry name" value="HAMP_dom"/>
</dbReference>
<dbReference type="Gene3D" id="6.10.340.10">
    <property type="match status" value="1"/>
</dbReference>
<comment type="catalytic activity">
    <reaction evidence="1">
        <text>ATP + protein L-histidine = ADP + protein N-phospho-L-histidine.</text>
        <dbReference type="EC" id="2.7.13.3"/>
    </reaction>
</comment>
<dbReference type="EMBL" id="CABHNW010000003">
    <property type="protein sequence ID" value="VUX29521.1"/>
    <property type="molecule type" value="Genomic_DNA"/>
</dbReference>
<keyword evidence="11 14" id="KW-1133">Transmembrane helix</keyword>
<feature type="domain" description="Histidine kinase" evidence="15">
    <location>
        <begin position="165"/>
        <end position="378"/>
    </location>
</feature>
<keyword evidence="4" id="KW-1003">Cell membrane</keyword>
<dbReference type="EC" id="2.7.13.3" evidence="3"/>
<evidence type="ECO:0000256" key="7">
    <source>
        <dbReference type="ARBA" id="ARBA00022692"/>
    </source>
</evidence>
<evidence type="ECO:0000259" key="15">
    <source>
        <dbReference type="PROSITE" id="PS50109"/>
    </source>
</evidence>
<evidence type="ECO:0000256" key="14">
    <source>
        <dbReference type="SAM" id="Phobius"/>
    </source>
</evidence>
<keyword evidence="7 14" id="KW-0812">Transmembrane</keyword>
<dbReference type="GO" id="GO:0000155">
    <property type="term" value="F:phosphorelay sensor kinase activity"/>
    <property type="evidence" value="ECO:0007669"/>
    <property type="project" value="InterPro"/>
</dbReference>
<dbReference type="InterPro" id="IPR050398">
    <property type="entry name" value="HssS/ArlS-like"/>
</dbReference>
<keyword evidence="5" id="KW-0597">Phosphoprotein</keyword>
<dbReference type="Pfam" id="PF00672">
    <property type="entry name" value="HAMP"/>
    <property type="match status" value="1"/>
</dbReference>
<dbReference type="CDD" id="cd00075">
    <property type="entry name" value="HATPase"/>
    <property type="match status" value="1"/>
</dbReference>
<dbReference type="Pfam" id="PF02518">
    <property type="entry name" value="HATPase_c"/>
    <property type="match status" value="1"/>
</dbReference>